<evidence type="ECO:0000313" key="3">
    <source>
        <dbReference type="EMBL" id="THD28377.1"/>
    </source>
</evidence>
<comment type="caution">
    <text evidence="3">The sequence shown here is derived from an EMBL/GenBank/DDBJ whole genome shotgun (WGS) entry which is preliminary data.</text>
</comment>
<dbReference type="EMBL" id="JXXN02000166">
    <property type="protein sequence ID" value="THD28377.1"/>
    <property type="molecule type" value="Genomic_DNA"/>
</dbReference>
<sequence length="490" mass="56859">MNPWKKHMWLLFLYVLDRITAHTEVEYYETIVTKTYNCTSYVLNLDLEWLRFRVNQEVEKSCPTDASFVVTELSQRSTECRIGFRYIPNQGEVMKHAKCAKKVNEILENVTDFAYGTQWGCPETAVSVKVTEYYHLGVHVPSVHTMALSETHAGECYVPSLQWKNPILFQCRMNTYGGYAWVASNPKACELPEFSNPTIKMMNYLKRSPIYCSLRIFLYYGFLLQQKTQLMSRLNAVTKGLTTECQDFKIRWIYQNARVDYHRLIDLLFINLRKFNDHQLPAFRVLSMLKICHKLLASTLMGYFGGTELVFQRTEYFQVLIIPLGRFFTAIRCLDGMSVIPDSVKTAVALVCNDHLKGLEYESFYGMHIVVALLTVWPEDPTKKFQVRINYTLPPFQQPGNYICARFIYDGDILDESSNDGCWEVEAHEFWVLCKCTKPGTFALIQDRMPLGPDTAKYKNKLSQPTTDMMHVAVLLLLSTSCLLHLYIRW</sequence>
<protein>
    <submittedName>
        <fullName evidence="3">Uncharacterized protein</fullName>
    </submittedName>
</protein>
<evidence type="ECO:0000313" key="4">
    <source>
        <dbReference type="Proteomes" id="UP000230066"/>
    </source>
</evidence>
<name>A0A4E0RZU3_FASHE</name>
<reference evidence="3" key="1">
    <citation type="submission" date="2019-03" db="EMBL/GenBank/DDBJ databases">
        <title>Improved annotation for the trematode Fasciola hepatica.</title>
        <authorList>
            <person name="Choi Y.-J."/>
            <person name="Martin J."/>
            <person name="Mitreva M."/>
        </authorList>
    </citation>
    <scope>NUCLEOTIDE SEQUENCE [LARGE SCALE GENOMIC DNA]</scope>
</reference>
<organism evidence="3 4">
    <name type="scientific">Fasciola hepatica</name>
    <name type="common">Liver fluke</name>
    <dbReference type="NCBI Taxonomy" id="6192"/>
    <lineage>
        <taxon>Eukaryota</taxon>
        <taxon>Metazoa</taxon>
        <taxon>Spiralia</taxon>
        <taxon>Lophotrochozoa</taxon>
        <taxon>Platyhelminthes</taxon>
        <taxon>Trematoda</taxon>
        <taxon>Digenea</taxon>
        <taxon>Plagiorchiida</taxon>
        <taxon>Echinostomata</taxon>
        <taxon>Echinostomatoidea</taxon>
        <taxon>Fasciolidae</taxon>
        <taxon>Fasciola</taxon>
    </lineage>
</organism>
<dbReference type="Proteomes" id="UP000230066">
    <property type="component" value="Unassembled WGS sequence"/>
</dbReference>
<gene>
    <name evidence="3" type="ORF">D915_000771</name>
</gene>
<accession>A0A4E0RZU3</accession>
<feature type="transmembrane region" description="Helical" evidence="1">
    <location>
        <begin position="469"/>
        <end position="488"/>
    </location>
</feature>
<keyword evidence="1" id="KW-0472">Membrane</keyword>
<dbReference type="AlphaFoldDB" id="A0A4E0RZU3"/>
<keyword evidence="4" id="KW-1185">Reference proteome</keyword>
<keyword evidence="1" id="KW-0812">Transmembrane</keyword>
<keyword evidence="1" id="KW-1133">Transmembrane helix</keyword>
<evidence type="ECO:0000256" key="2">
    <source>
        <dbReference type="SAM" id="SignalP"/>
    </source>
</evidence>
<proteinExistence type="predicted"/>
<evidence type="ECO:0000256" key="1">
    <source>
        <dbReference type="SAM" id="Phobius"/>
    </source>
</evidence>
<feature type="signal peptide" evidence="2">
    <location>
        <begin position="1"/>
        <end position="21"/>
    </location>
</feature>
<keyword evidence="2" id="KW-0732">Signal</keyword>
<feature type="chain" id="PRO_5020033952" evidence="2">
    <location>
        <begin position="22"/>
        <end position="490"/>
    </location>
</feature>